<protein>
    <submittedName>
        <fullName evidence="1">Uncharacterized protein</fullName>
    </submittedName>
</protein>
<evidence type="ECO:0000313" key="1">
    <source>
        <dbReference type="EMBL" id="KRZ14525.1"/>
    </source>
</evidence>
<comment type="caution">
    <text evidence="1">The sequence shown here is derived from an EMBL/GenBank/DDBJ whole genome shotgun (WGS) entry which is preliminary data.</text>
</comment>
<dbReference type="EMBL" id="JYDP01000024">
    <property type="protein sequence ID" value="KRZ14525.1"/>
    <property type="molecule type" value="Genomic_DNA"/>
</dbReference>
<proteinExistence type="predicted"/>
<name>A0A0V1HVC4_9BILA</name>
<dbReference type="Proteomes" id="UP000055024">
    <property type="component" value="Unassembled WGS sequence"/>
</dbReference>
<gene>
    <name evidence="1" type="ORF">T11_9481</name>
</gene>
<sequence length="73" mass="7813">MIQQFQQSCLGELRKGCGNLCLQSDNGRRLVKTGHFVPPAAARLAICLFAASCAKSCKAAFVPAKLATKSIHH</sequence>
<accession>A0A0V1HVC4</accession>
<organism evidence="1 2">
    <name type="scientific">Trichinella zimbabwensis</name>
    <dbReference type="NCBI Taxonomy" id="268475"/>
    <lineage>
        <taxon>Eukaryota</taxon>
        <taxon>Metazoa</taxon>
        <taxon>Ecdysozoa</taxon>
        <taxon>Nematoda</taxon>
        <taxon>Enoplea</taxon>
        <taxon>Dorylaimia</taxon>
        <taxon>Trichinellida</taxon>
        <taxon>Trichinellidae</taxon>
        <taxon>Trichinella</taxon>
    </lineage>
</organism>
<keyword evidence="2" id="KW-1185">Reference proteome</keyword>
<reference evidence="1 2" key="1">
    <citation type="submission" date="2015-01" db="EMBL/GenBank/DDBJ databases">
        <title>Evolution of Trichinella species and genotypes.</title>
        <authorList>
            <person name="Korhonen P.K."/>
            <person name="Edoardo P."/>
            <person name="Giuseppe L.R."/>
            <person name="Gasser R.B."/>
        </authorList>
    </citation>
    <scope>NUCLEOTIDE SEQUENCE [LARGE SCALE GENOMIC DNA]</scope>
    <source>
        <strain evidence="1">ISS1029</strain>
    </source>
</reference>
<dbReference type="AlphaFoldDB" id="A0A0V1HVC4"/>
<evidence type="ECO:0000313" key="2">
    <source>
        <dbReference type="Proteomes" id="UP000055024"/>
    </source>
</evidence>